<keyword evidence="3" id="KW-1185">Reference proteome</keyword>
<reference evidence="2" key="1">
    <citation type="submission" date="2021-02" db="EMBL/GenBank/DDBJ databases">
        <authorList>
            <person name="Vanwijnsberghe S."/>
        </authorList>
    </citation>
    <scope>NUCLEOTIDE SEQUENCE</scope>
    <source>
        <strain evidence="2">R-70211</strain>
    </source>
</reference>
<sequence length="104" mass="11532">MRRALALLALSTTCITAHAFNAAQRRYLDGITVEGMVQMRDRGESYESATMLYRGANVQKSIGERNANKMISWTDAVYHAESFRGKSPTEARNVVTMDCLGGIQ</sequence>
<evidence type="ECO:0000313" key="3">
    <source>
        <dbReference type="Proteomes" id="UP000675121"/>
    </source>
</evidence>
<dbReference type="RefSeq" id="WP_201071457.1">
    <property type="nucleotide sequence ID" value="NZ_CAJNAS010000001.1"/>
</dbReference>
<accession>A0A9N8MJT3</accession>
<protein>
    <submittedName>
        <fullName evidence="2">Uncharacterized protein</fullName>
    </submittedName>
</protein>
<dbReference type="EMBL" id="CAJNAS010000001">
    <property type="protein sequence ID" value="CAE6855632.1"/>
    <property type="molecule type" value="Genomic_DNA"/>
</dbReference>
<dbReference type="AlphaFoldDB" id="A0A9N8MJT3"/>
<feature type="chain" id="PRO_5040266920" evidence="1">
    <location>
        <begin position="20"/>
        <end position="104"/>
    </location>
</feature>
<gene>
    <name evidence="2" type="ORF">R70211_00148</name>
</gene>
<evidence type="ECO:0000256" key="1">
    <source>
        <dbReference type="SAM" id="SignalP"/>
    </source>
</evidence>
<keyword evidence="1" id="KW-0732">Signal</keyword>
<feature type="signal peptide" evidence="1">
    <location>
        <begin position="1"/>
        <end position="19"/>
    </location>
</feature>
<proteinExistence type="predicted"/>
<dbReference type="Proteomes" id="UP000675121">
    <property type="component" value="Unassembled WGS sequence"/>
</dbReference>
<comment type="caution">
    <text evidence="2">The sequence shown here is derived from an EMBL/GenBank/DDBJ whole genome shotgun (WGS) entry which is preliminary data.</text>
</comment>
<organism evidence="2 3">
    <name type="scientific">Paraburkholderia domus</name>
    <dbReference type="NCBI Taxonomy" id="2793075"/>
    <lineage>
        <taxon>Bacteria</taxon>
        <taxon>Pseudomonadati</taxon>
        <taxon>Pseudomonadota</taxon>
        <taxon>Betaproteobacteria</taxon>
        <taxon>Burkholderiales</taxon>
        <taxon>Burkholderiaceae</taxon>
        <taxon>Paraburkholderia</taxon>
    </lineage>
</organism>
<evidence type="ECO:0000313" key="2">
    <source>
        <dbReference type="EMBL" id="CAE6855632.1"/>
    </source>
</evidence>
<name>A0A9N8MJT3_9BURK</name>